<dbReference type="InterPro" id="IPR015940">
    <property type="entry name" value="UBA"/>
</dbReference>
<feature type="domain" description="Ubiquitin-like" evidence="3">
    <location>
        <begin position="2"/>
        <end position="78"/>
    </location>
</feature>
<dbReference type="InterPro" id="IPR000626">
    <property type="entry name" value="Ubiquitin-like_dom"/>
</dbReference>
<dbReference type="InterPro" id="IPR009060">
    <property type="entry name" value="UBA-like_sf"/>
</dbReference>
<feature type="domain" description="UBA" evidence="2">
    <location>
        <begin position="313"/>
        <end position="354"/>
    </location>
</feature>
<dbReference type="SUPFAM" id="SSF46934">
    <property type="entry name" value="UBA-like"/>
    <property type="match status" value="2"/>
</dbReference>
<keyword evidence="5" id="KW-1185">Reference proteome</keyword>
<feature type="domain" description="UBA" evidence="2">
    <location>
        <begin position="244"/>
        <end position="284"/>
    </location>
</feature>
<dbReference type="GO" id="GO:0000151">
    <property type="term" value="C:ubiquitin ligase complex"/>
    <property type="evidence" value="ECO:0007669"/>
    <property type="project" value="TreeGrafter"/>
</dbReference>
<feature type="region of interest" description="Disordered" evidence="1">
    <location>
        <begin position="196"/>
        <end position="230"/>
    </location>
</feature>
<dbReference type="SMART" id="SM00213">
    <property type="entry name" value="UBQ"/>
    <property type="match status" value="1"/>
</dbReference>
<dbReference type="Gene3D" id="3.10.20.90">
    <property type="entry name" value="Phosphatidylinositol 3-kinase Catalytic Subunit, Chain A, domain 1"/>
    <property type="match status" value="1"/>
</dbReference>
<dbReference type="PROSITE" id="PS50053">
    <property type="entry name" value="UBIQUITIN_2"/>
    <property type="match status" value="1"/>
</dbReference>
<dbReference type="Pfam" id="PF22562">
    <property type="entry name" value="UBA_7"/>
    <property type="match status" value="1"/>
</dbReference>
<evidence type="ECO:0000256" key="1">
    <source>
        <dbReference type="SAM" id="MobiDB-lite"/>
    </source>
</evidence>
<dbReference type="SUPFAM" id="SSF54236">
    <property type="entry name" value="Ubiquitin-like"/>
    <property type="match status" value="1"/>
</dbReference>
<evidence type="ECO:0000259" key="2">
    <source>
        <dbReference type="PROSITE" id="PS50030"/>
    </source>
</evidence>
<dbReference type="GO" id="GO:0031593">
    <property type="term" value="F:polyubiquitin modification-dependent protein binding"/>
    <property type="evidence" value="ECO:0007669"/>
    <property type="project" value="UniProtKB-ARBA"/>
</dbReference>
<evidence type="ECO:0000259" key="3">
    <source>
        <dbReference type="PROSITE" id="PS50053"/>
    </source>
</evidence>
<dbReference type="PROSITE" id="PS50030">
    <property type="entry name" value="UBA"/>
    <property type="match status" value="2"/>
</dbReference>
<dbReference type="Proteomes" id="UP001190700">
    <property type="component" value="Unassembled WGS sequence"/>
</dbReference>
<evidence type="ECO:0000313" key="5">
    <source>
        <dbReference type="Proteomes" id="UP001190700"/>
    </source>
</evidence>
<reference evidence="4 5" key="1">
    <citation type="journal article" date="2015" name="Genome Biol. Evol.">
        <title>Comparative Genomics of a Bacterivorous Green Alga Reveals Evolutionary Causalities and Consequences of Phago-Mixotrophic Mode of Nutrition.</title>
        <authorList>
            <person name="Burns J.A."/>
            <person name="Paasch A."/>
            <person name="Narechania A."/>
            <person name="Kim E."/>
        </authorList>
    </citation>
    <scope>NUCLEOTIDE SEQUENCE [LARGE SCALE GENOMIC DNA]</scope>
    <source>
        <strain evidence="4 5">PLY_AMNH</strain>
    </source>
</reference>
<protein>
    <recommendedName>
        <fullName evidence="6">UV excision repair protein RAD23</fullName>
    </recommendedName>
</protein>
<dbReference type="SMART" id="SM00165">
    <property type="entry name" value="UBA"/>
    <property type="match status" value="2"/>
</dbReference>
<dbReference type="InterPro" id="IPR052476">
    <property type="entry name" value="UBAC1"/>
</dbReference>
<dbReference type="PANTHER" id="PTHR46738:SF1">
    <property type="entry name" value="UBIQUITIN-ASSOCIATED DOMAIN-CONTAINING PROTEIN 1"/>
    <property type="match status" value="1"/>
</dbReference>
<gene>
    <name evidence="4" type="ORF">CYMTET_40085</name>
</gene>
<dbReference type="Pfam" id="PF00240">
    <property type="entry name" value="ubiquitin"/>
    <property type="match status" value="1"/>
</dbReference>
<accession>A0AAE0F402</accession>
<evidence type="ECO:0000313" key="4">
    <source>
        <dbReference type="EMBL" id="KAK3250537.1"/>
    </source>
</evidence>
<proteinExistence type="predicted"/>
<dbReference type="Gene3D" id="1.10.8.10">
    <property type="entry name" value="DNA helicase RuvA subunit, C-terminal domain"/>
    <property type="match status" value="2"/>
</dbReference>
<dbReference type="Pfam" id="PF00627">
    <property type="entry name" value="UBA"/>
    <property type="match status" value="1"/>
</dbReference>
<organism evidence="4 5">
    <name type="scientific">Cymbomonas tetramitiformis</name>
    <dbReference type="NCBI Taxonomy" id="36881"/>
    <lineage>
        <taxon>Eukaryota</taxon>
        <taxon>Viridiplantae</taxon>
        <taxon>Chlorophyta</taxon>
        <taxon>Pyramimonadophyceae</taxon>
        <taxon>Pyramimonadales</taxon>
        <taxon>Pyramimonadaceae</taxon>
        <taxon>Cymbomonas</taxon>
    </lineage>
</organism>
<dbReference type="AlphaFoldDB" id="A0AAE0F402"/>
<dbReference type="InterPro" id="IPR029071">
    <property type="entry name" value="Ubiquitin-like_domsf"/>
</dbReference>
<dbReference type="EMBL" id="LGRX02026644">
    <property type="protein sequence ID" value="KAK3250537.1"/>
    <property type="molecule type" value="Genomic_DNA"/>
</dbReference>
<sequence>MVEIVIKTLEGSFVHNVPPATTIKELQHLIHPSLVNICAEKQKLIHAGELLANEALTINEAGISDGDSVIILAKRERPPPPPVDTTAVPRRESIAAALPDIATLSGARNGILNMADVAASVSDAASSITSVENQLQNLLDAVAGLNGINHFRHDIETVDEAVASDHHPERPTTMEPEEALAVEAVSVSDLVVAREGTEAGASEAEAGEAVARQAGAGEAGGRESGADDTGAGAAMDPVAEALANVQTGDLQTLLEMGFPEERARKALVLHHNHCPAAMEWLLQVSDEEADAALPPQFASLPPGVSAHTLQGAGSSERDSLESLVEMGFEREQAEEALRLCHNNQELACEWLCTEEGADRDRVARRAGGLGAIQAGNADRARLLELLARHPSLSSNMHQSEAVRAAFQSFMNSTRSTQDFLDDPEERRWYPSVWYLLARQQRWY</sequence>
<comment type="caution">
    <text evidence="4">The sequence shown here is derived from an EMBL/GenBank/DDBJ whole genome shotgun (WGS) entry which is preliminary data.</text>
</comment>
<feature type="compositionally biased region" description="Low complexity" evidence="1">
    <location>
        <begin position="198"/>
        <end position="216"/>
    </location>
</feature>
<name>A0AAE0F402_9CHLO</name>
<evidence type="ECO:0008006" key="6">
    <source>
        <dbReference type="Google" id="ProtNLM"/>
    </source>
</evidence>
<dbReference type="FunFam" id="1.10.8.10:FF:000003">
    <property type="entry name" value="UV excision repair protein RAD23 homolog"/>
    <property type="match status" value="1"/>
</dbReference>
<dbReference type="PANTHER" id="PTHR46738">
    <property type="entry name" value="UBIQUITIN-ASSOCIATED DOMAIN-CONTAINING PROTEIN 1"/>
    <property type="match status" value="1"/>
</dbReference>